<reference evidence="1 3" key="1">
    <citation type="journal article" date="2008" name="Science">
        <title>The Physcomitrella genome reveals evolutionary insights into the conquest of land by plants.</title>
        <authorList>
            <person name="Rensing S."/>
            <person name="Lang D."/>
            <person name="Zimmer A."/>
            <person name="Terry A."/>
            <person name="Salamov A."/>
            <person name="Shapiro H."/>
            <person name="Nishiyama T."/>
            <person name="Perroud P.-F."/>
            <person name="Lindquist E."/>
            <person name="Kamisugi Y."/>
            <person name="Tanahashi T."/>
            <person name="Sakakibara K."/>
            <person name="Fujita T."/>
            <person name="Oishi K."/>
            <person name="Shin-I T."/>
            <person name="Kuroki Y."/>
            <person name="Toyoda A."/>
            <person name="Suzuki Y."/>
            <person name="Hashimoto A."/>
            <person name="Yamaguchi K."/>
            <person name="Sugano A."/>
            <person name="Kohara Y."/>
            <person name="Fujiyama A."/>
            <person name="Anterola A."/>
            <person name="Aoki S."/>
            <person name="Ashton N."/>
            <person name="Barbazuk W.B."/>
            <person name="Barker E."/>
            <person name="Bennetzen J."/>
            <person name="Bezanilla M."/>
            <person name="Blankenship R."/>
            <person name="Cho S.H."/>
            <person name="Dutcher S."/>
            <person name="Estelle M."/>
            <person name="Fawcett J.A."/>
            <person name="Gundlach H."/>
            <person name="Hanada K."/>
            <person name="Heyl A."/>
            <person name="Hicks K.A."/>
            <person name="Hugh J."/>
            <person name="Lohr M."/>
            <person name="Mayer K."/>
            <person name="Melkozernov A."/>
            <person name="Murata T."/>
            <person name="Nelson D."/>
            <person name="Pils B."/>
            <person name="Prigge M."/>
            <person name="Reiss B."/>
            <person name="Renner T."/>
            <person name="Rombauts S."/>
            <person name="Rushton P."/>
            <person name="Sanderfoot A."/>
            <person name="Schween G."/>
            <person name="Shiu S.-H."/>
            <person name="Stueber K."/>
            <person name="Theodoulou F.L."/>
            <person name="Tu H."/>
            <person name="Van de Peer Y."/>
            <person name="Verrier P.J."/>
            <person name="Waters E."/>
            <person name="Wood A."/>
            <person name="Yang L."/>
            <person name="Cove D."/>
            <person name="Cuming A."/>
            <person name="Hasebe M."/>
            <person name="Lucas S."/>
            <person name="Mishler D.B."/>
            <person name="Reski R."/>
            <person name="Grigoriev I."/>
            <person name="Quatrano R.S."/>
            <person name="Boore J.L."/>
        </authorList>
    </citation>
    <scope>NUCLEOTIDE SEQUENCE [LARGE SCALE GENOMIC DNA]</scope>
    <source>
        <strain evidence="2 3">cv. Gransden 2004</strain>
    </source>
</reference>
<accession>A0A2K1L2T6</accession>
<sequence>MARPTYRWLPKLYAKEDLKKNRSIETPIKVEIELYIVKELQLLWSHIPLLNKLCKTYSIWCELQKYINFITYK</sequence>
<protein>
    <submittedName>
        <fullName evidence="1 2">Uncharacterized protein</fullName>
    </submittedName>
</protein>
<dbReference type="EMBL" id="ABEU02000002">
    <property type="protein sequence ID" value="PNR60333.1"/>
    <property type="molecule type" value="Genomic_DNA"/>
</dbReference>
<reference evidence="2" key="3">
    <citation type="submission" date="2020-12" db="UniProtKB">
        <authorList>
            <consortium name="EnsemblPlants"/>
        </authorList>
    </citation>
    <scope>IDENTIFICATION</scope>
</reference>
<gene>
    <name evidence="1" type="ORF">PHYPA_003126</name>
</gene>
<evidence type="ECO:0000313" key="3">
    <source>
        <dbReference type="Proteomes" id="UP000006727"/>
    </source>
</evidence>
<dbReference type="Gramene" id="Pp3c2_23880V3.1">
    <property type="protein sequence ID" value="PAC:32936010.CDS.1"/>
    <property type="gene ID" value="Pp3c2_23880"/>
</dbReference>
<dbReference type="Gramene" id="Pp3c2_23880V3.2">
    <property type="protein sequence ID" value="PAC:32936011.CDS.1"/>
    <property type="gene ID" value="Pp3c2_23880"/>
</dbReference>
<name>A0A2K1L2T6_PHYPA</name>
<keyword evidence="3" id="KW-1185">Reference proteome</keyword>
<dbReference type="PaxDb" id="3218-PP1S135_57V6.1"/>
<dbReference type="EnsemblPlants" id="Pp3c2_23880V3.1">
    <property type="protein sequence ID" value="PAC:32936010.CDS.1"/>
    <property type="gene ID" value="Pp3c2_23880"/>
</dbReference>
<reference evidence="1 3" key="2">
    <citation type="journal article" date="2018" name="Plant J.">
        <title>The Physcomitrella patens chromosome-scale assembly reveals moss genome structure and evolution.</title>
        <authorList>
            <person name="Lang D."/>
            <person name="Ullrich K.K."/>
            <person name="Murat F."/>
            <person name="Fuchs J."/>
            <person name="Jenkins J."/>
            <person name="Haas F.B."/>
            <person name="Piednoel M."/>
            <person name="Gundlach H."/>
            <person name="Van Bel M."/>
            <person name="Meyberg R."/>
            <person name="Vives C."/>
            <person name="Morata J."/>
            <person name="Symeonidi A."/>
            <person name="Hiss M."/>
            <person name="Muchero W."/>
            <person name="Kamisugi Y."/>
            <person name="Saleh O."/>
            <person name="Blanc G."/>
            <person name="Decker E.L."/>
            <person name="van Gessel N."/>
            <person name="Grimwood J."/>
            <person name="Hayes R.D."/>
            <person name="Graham S.W."/>
            <person name="Gunter L.E."/>
            <person name="McDaniel S.F."/>
            <person name="Hoernstein S.N.W."/>
            <person name="Larsson A."/>
            <person name="Li F.W."/>
            <person name="Perroud P.F."/>
            <person name="Phillips J."/>
            <person name="Ranjan P."/>
            <person name="Rokshar D.S."/>
            <person name="Rothfels C.J."/>
            <person name="Schneider L."/>
            <person name="Shu S."/>
            <person name="Stevenson D.W."/>
            <person name="Thummler F."/>
            <person name="Tillich M."/>
            <person name="Villarreal Aguilar J.C."/>
            <person name="Widiez T."/>
            <person name="Wong G.K."/>
            <person name="Wymore A."/>
            <person name="Zhang Y."/>
            <person name="Zimmer A.D."/>
            <person name="Quatrano R.S."/>
            <person name="Mayer K.F.X."/>
            <person name="Goodstein D."/>
            <person name="Casacuberta J.M."/>
            <person name="Vandepoele K."/>
            <person name="Reski R."/>
            <person name="Cuming A.C."/>
            <person name="Tuskan G.A."/>
            <person name="Maumus F."/>
            <person name="Salse J."/>
            <person name="Schmutz J."/>
            <person name="Rensing S.A."/>
        </authorList>
    </citation>
    <scope>NUCLEOTIDE SEQUENCE [LARGE SCALE GENOMIC DNA]</scope>
    <source>
        <strain evidence="2 3">cv. Gransden 2004</strain>
    </source>
</reference>
<organism evidence="1">
    <name type="scientific">Physcomitrium patens</name>
    <name type="common">Spreading-leaved earth moss</name>
    <name type="synonym">Physcomitrella patens</name>
    <dbReference type="NCBI Taxonomy" id="3218"/>
    <lineage>
        <taxon>Eukaryota</taxon>
        <taxon>Viridiplantae</taxon>
        <taxon>Streptophyta</taxon>
        <taxon>Embryophyta</taxon>
        <taxon>Bryophyta</taxon>
        <taxon>Bryophytina</taxon>
        <taxon>Bryopsida</taxon>
        <taxon>Funariidae</taxon>
        <taxon>Funariales</taxon>
        <taxon>Funariaceae</taxon>
        <taxon>Physcomitrium</taxon>
    </lineage>
</organism>
<evidence type="ECO:0000313" key="2">
    <source>
        <dbReference type="EnsemblPlants" id="PAC:32936010.CDS.1"/>
    </source>
</evidence>
<evidence type="ECO:0000313" key="1">
    <source>
        <dbReference type="EMBL" id="PNR60333.1"/>
    </source>
</evidence>
<dbReference type="InParanoid" id="A0A2K1L2T6"/>
<proteinExistence type="predicted"/>
<dbReference type="AlphaFoldDB" id="A0A2K1L2T6"/>
<dbReference type="EnsemblPlants" id="Pp3c2_23880V3.2">
    <property type="protein sequence ID" value="PAC:32936011.CDS.1"/>
    <property type="gene ID" value="Pp3c2_23880"/>
</dbReference>
<dbReference type="Proteomes" id="UP000006727">
    <property type="component" value="Chromosome 2"/>
</dbReference>